<feature type="transmembrane region" description="Helical" evidence="9">
    <location>
        <begin position="59"/>
        <end position="80"/>
    </location>
</feature>
<dbReference type="STRING" id="650164.K5WMC1"/>
<evidence type="ECO:0000256" key="3">
    <source>
        <dbReference type="ARBA" id="ARBA00005179"/>
    </source>
</evidence>
<dbReference type="InterPro" id="IPR030470">
    <property type="entry name" value="UbiA_prenylTrfase_CS"/>
</dbReference>
<dbReference type="GO" id="GO:0008299">
    <property type="term" value="P:isoprenoid biosynthetic process"/>
    <property type="evidence" value="ECO:0007669"/>
    <property type="project" value="UniProtKB-UniRule"/>
</dbReference>
<dbReference type="Pfam" id="PF01040">
    <property type="entry name" value="UbiA"/>
    <property type="match status" value="1"/>
</dbReference>
<evidence type="ECO:0000256" key="5">
    <source>
        <dbReference type="ARBA" id="ARBA00022679"/>
    </source>
</evidence>
<dbReference type="RefSeq" id="XP_007389775.1">
    <property type="nucleotide sequence ID" value="XM_007389713.1"/>
</dbReference>
<accession>K5WMC1</accession>
<dbReference type="OrthoDB" id="18170at2759"/>
<keyword evidence="9" id="KW-0414">Isoprene biosynthesis</keyword>
<keyword evidence="9" id="KW-0496">Mitochondrion</keyword>
<dbReference type="PROSITE" id="PS00943">
    <property type="entry name" value="UBIA"/>
    <property type="match status" value="1"/>
</dbReference>
<dbReference type="InterPro" id="IPR000537">
    <property type="entry name" value="UbiA_prenyltransferase"/>
</dbReference>
<dbReference type="GO" id="GO:0008412">
    <property type="term" value="F:4-hydroxybenzoate polyprenyltransferase activity"/>
    <property type="evidence" value="ECO:0007669"/>
    <property type="project" value="UniProtKB-EC"/>
</dbReference>
<sequence>MSEKTGPGGIGLIFAQACKAYFQLTRLHKFPLGNILVIWPCMWGATMAAYKAQISASQLVTQVALFVLGGTLVHSAACIINDICDIEFDRKVERTKNRPLAAGLIPVSGAWKLLSVMTIGCFAFLSLANSYAAFIGIFGVFPFHTLYPMMKRWTWWPQAWLGVAMNWGFLVAWLSVNPHYTEADIRLMLVMLIGMIFWTLVYDTEYACQDRRDNVKAGVKLTALLFGSHVREVLVTFSVTFLACLVLGGILNGQTAVYFVFSCRGAALHFAWQFLTWDINDPADCGVKFKSNGDLGYLVWAGLLLDYLMKM</sequence>
<evidence type="ECO:0000313" key="11">
    <source>
        <dbReference type="Proteomes" id="UP000008370"/>
    </source>
</evidence>
<dbReference type="Proteomes" id="UP000008370">
    <property type="component" value="Unassembled WGS sequence"/>
</dbReference>
<dbReference type="InterPro" id="IPR039653">
    <property type="entry name" value="Prenyltransferase"/>
</dbReference>
<evidence type="ECO:0000256" key="1">
    <source>
        <dbReference type="ARBA" id="ARBA00001946"/>
    </source>
</evidence>
<comment type="pathway">
    <text evidence="9">Cofactor biosynthesis; ubiquinone biosynthesis.</text>
</comment>
<comment type="pathway">
    <text evidence="3">Secondary metabolite biosynthesis.</text>
</comment>
<feature type="transmembrane region" description="Helical" evidence="9">
    <location>
        <begin position="32"/>
        <end position="53"/>
    </location>
</feature>
<evidence type="ECO:0000256" key="2">
    <source>
        <dbReference type="ARBA" id="ARBA00004141"/>
    </source>
</evidence>
<organism evidence="10 11">
    <name type="scientific">Phanerochaete carnosa (strain HHB-10118-sp)</name>
    <name type="common">White-rot fungus</name>
    <name type="synonym">Peniophora carnosa</name>
    <dbReference type="NCBI Taxonomy" id="650164"/>
    <lineage>
        <taxon>Eukaryota</taxon>
        <taxon>Fungi</taxon>
        <taxon>Dikarya</taxon>
        <taxon>Basidiomycota</taxon>
        <taxon>Agaricomycotina</taxon>
        <taxon>Agaricomycetes</taxon>
        <taxon>Polyporales</taxon>
        <taxon>Phanerochaetaceae</taxon>
        <taxon>Phanerochaete</taxon>
    </lineage>
</organism>
<evidence type="ECO:0000256" key="7">
    <source>
        <dbReference type="ARBA" id="ARBA00022989"/>
    </source>
</evidence>
<dbReference type="InParanoid" id="K5WMC1"/>
<keyword evidence="11" id="KW-1185">Reference proteome</keyword>
<keyword evidence="7 9" id="KW-1133">Transmembrane helix</keyword>
<dbReference type="GO" id="GO:0006744">
    <property type="term" value="P:ubiquinone biosynthetic process"/>
    <property type="evidence" value="ECO:0007669"/>
    <property type="project" value="UniProtKB-UniRule"/>
</dbReference>
<dbReference type="UniPathway" id="UPA00232"/>
<dbReference type="PANTHER" id="PTHR11048:SF28">
    <property type="entry name" value="4-HYDROXYBENZOATE POLYPRENYLTRANSFERASE, MITOCHONDRIAL"/>
    <property type="match status" value="1"/>
</dbReference>
<evidence type="ECO:0000256" key="8">
    <source>
        <dbReference type="ARBA" id="ARBA00023136"/>
    </source>
</evidence>
<dbReference type="HOGENOM" id="CLU_034879_3_0_1"/>
<comment type="subcellular location">
    <subcellularLocation>
        <location evidence="2">Membrane</location>
        <topology evidence="2">Multi-pass membrane protein</topology>
    </subcellularLocation>
    <subcellularLocation>
        <location evidence="9">Mitochondrion inner membrane</location>
        <topology evidence="9">Multi-pass membrane protein</topology>
        <orientation evidence="9">Matrix side</orientation>
    </subcellularLocation>
</comment>
<feature type="transmembrane region" description="Helical" evidence="9">
    <location>
        <begin position="233"/>
        <end position="251"/>
    </location>
</feature>
<proteinExistence type="inferred from homology"/>
<dbReference type="KEGG" id="pco:PHACADRAFT_167688"/>
<evidence type="ECO:0000256" key="6">
    <source>
        <dbReference type="ARBA" id="ARBA00022692"/>
    </source>
</evidence>
<dbReference type="Gene3D" id="1.20.120.1780">
    <property type="entry name" value="UbiA prenyltransferase"/>
    <property type="match status" value="1"/>
</dbReference>
<keyword evidence="5 9" id="KW-0808">Transferase</keyword>
<dbReference type="AlphaFoldDB" id="K5WMC1"/>
<dbReference type="GO" id="GO:0005743">
    <property type="term" value="C:mitochondrial inner membrane"/>
    <property type="evidence" value="ECO:0007669"/>
    <property type="project" value="UniProtKB-SubCell"/>
</dbReference>
<evidence type="ECO:0000256" key="9">
    <source>
        <dbReference type="HAMAP-Rule" id="MF_03189"/>
    </source>
</evidence>
<dbReference type="InterPro" id="IPR006370">
    <property type="entry name" value="HB_polyprenyltransferase-like"/>
</dbReference>
<dbReference type="HAMAP" id="MF_01635">
    <property type="entry name" value="UbiA"/>
    <property type="match status" value="1"/>
</dbReference>
<comment type="function">
    <text evidence="9">Catalyzes the prenylation of para-hydroxybenzoate (PHB) with an all-trans polyprenyl group. Mediates the second step in the final reaction sequence of coenzyme Q (CoQ) biosynthesis, which is the condensation of the polyisoprenoid side chain with PHB, generating the first membrane-bound Q intermediate.</text>
</comment>
<feature type="transmembrane region" description="Helical" evidence="9">
    <location>
        <begin position="159"/>
        <end position="179"/>
    </location>
</feature>
<evidence type="ECO:0000256" key="4">
    <source>
        <dbReference type="ARBA" id="ARBA00005985"/>
    </source>
</evidence>
<comment type="cofactor">
    <cofactor evidence="1 9">
        <name>Mg(2+)</name>
        <dbReference type="ChEBI" id="CHEBI:18420"/>
    </cofactor>
</comment>
<keyword evidence="8 9" id="KW-0472">Membrane</keyword>
<gene>
    <name evidence="10" type="ORF">PHACADRAFT_167688</name>
</gene>
<comment type="similarity">
    <text evidence="4 9">Belongs to the UbiA prenyltransferase family.</text>
</comment>
<dbReference type="CDD" id="cd13959">
    <property type="entry name" value="PT_UbiA_COQ2"/>
    <property type="match status" value="1"/>
</dbReference>
<dbReference type="InterPro" id="IPR044878">
    <property type="entry name" value="UbiA_sf"/>
</dbReference>
<feature type="transmembrane region" description="Helical" evidence="9">
    <location>
        <begin position="185"/>
        <end position="202"/>
    </location>
</feature>
<dbReference type="EC" id="2.5.1.39" evidence="9"/>
<reference evidence="10 11" key="1">
    <citation type="journal article" date="2012" name="BMC Genomics">
        <title>Comparative genomics of the white-rot fungi, Phanerochaete carnosa and P. chrysosporium, to elucidate the genetic basis of the distinct wood types they colonize.</title>
        <authorList>
            <person name="Suzuki H."/>
            <person name="MacDonald J."/>
            <person name="Syed K."/>
            <person name="Salamov A."/>
            <person name="Hori C."/>
            <person name="Aerts A."/>
            <person name="Henrissat B."/>
            <person name="Wiebenga A."/>
            <person name="vanKuyk P.A."/>
            <person name="Barry K."/>
            <person name="Lindquist E."/>
            <person name="LaButti K."/>
            <person name="Lapidus A."/>
            <person name="Lucas S."/>
            <person name="Coutinho P."/>
            <person name="Gong Y."/>
            <person name="Samejima M."/>
            <person name="Mahadevan R."/>
            <person name="Abou-Zaid M."/>
            <person name="de Vries R.P."/>
            <person name="Igarashi K."/>
            <person name="Yadav J.S."/>
            <person name="Grigoriev I.V."/>
            <person name="Master E.R."/>
        </authorList>
    </citation>
    <scope>NUCLEOTIDE SEQUENCE [LARGE SCALE GENOMIC DNA]</scope>
    <source>
        <strain evidence="10 11">HHB-10118-sp</strain>
    </source>
</reference>
<evidence type="ECO:0000313" key="10">
    <source>
        <dbReference type="EMBL" id="EKM60304.1"/>
    </source>
</evidence>
<protein>
    <recommendedName>
        <fullName evidence="9">4-hydroxybenzoate polyprenyltransferase, mitochondrial</fullName>
        <shortName evidence="9">4-HB polyprenyltransferase</shortName>
        <ecNumber evidence="9">2.5.1.39</ecNumber>
    </recommendedName>
    <alternativeName>
        <fullName evidence="9">Para-hydroxybenzoate--polyprenyltransferase</fullName>
        <shortName evidence="9">PHB:PPT</shortName>
        <shortName evidence="9">PHB:polyprenyltransferase</shortName>
    </alternativeName>
</protein>
<keyword evidence="9" id="KW-0831">Ubiquinone biosynthesis</keyword>
<dbReference type="EMBL" id="JH930468">
    <property type="protein sequence ID" value="EKM60304.1"/>
    <property type="molecule type" value="Genomic_DNA"/>
</dbReference>
<dbReference type="FunFam" id="1.10.357.140:FF:000008">
    <property type="entry name" value="4-hydroxybenzoate octaprenyltransferase"/>
    <property type="match status" value="1"/>
</dbReference>
<dbReference type="PROSITE" id="PS51257">
    <property type="entry name" value="PROKAR_LIPOPROTEIN"/>
    <property type="match status" value="1"/>
</dbReference>
<name>K5WMC1_PHACS</name>
<dbReference type="PANTHER" id="PTHR11048">
    <property type="entry name" value="PRENYLTRANSFERASES"/>
    <property type="match status" value="1"/>
</dbReference>
<comment type="catalytic activity">
    <reaction evidence="9">
        <text>an all-trans-polyprenyl diphosphate + 4-hydroxybenzoate = a 4-hydroxy-3-(all-trans-polyprenyl)benzoate + diphosphate</text>
        <dbReference type="Rhea" id="RHEA:44504"/>
        <dbReference type="Rhea" id="RHEA-COMP:9514"/>
        <dbReference type="Rhea" id="RHEA-COMP:9564"/>
        <dbReference type="ChEBI" id="CHEBI:17879"/>
        <dbReference type="ChEBI" id="CHEBI:33019"/>
        <dbReference type="ChEBI" id="CHEBI:58914"/>
        <dbReference type="ChEBI" id="CHEBI:78396"/>
        <dbReference type="EC" id="2.5.1.39"/>
    </reaction>
</comment>
<keyword evidence="9" id="KW-0999">Mitochondrion inner membrane</keyword>
<dbReference type="GeneID" id="18909398"/>
<dbReference type="FunFam" id="1.20.120.1780:FF:000001">
    <property type="entry name" value="4-hydroxybenzoate octaprenyltransferase"/>
    <property type="match status" value="1"/>
</dbReference>
<dbReference type="Gene3D" id="1.10.357.140">
    <property type="entry name" value="UbiA prenyltransferase"/>
    <property type="match status" value="1"/>
</dbReference>
<keyword evidence="6 9" id="KW-0812">Transmembrane</keyword>